<sequence length="93" mass="9230">MTEPTGTTGAAHEPAVTGPPGSTRRDLASADAAAVLAMIAAADTAAAAQQGDDGSEGGGGRANKGVWIRAAIYVIGFHVFAAFVMLLFYAGGH</sequence>
<accession>A0ABV6VK32</accession>
<dbReference type="EMBL" id="JBHEZX010000021">
    <property type="protein sequence ID" value="MFC1414092.1"/>
    <property type="molecule type" value="Genomic_DNA"/>
</dbReference>
<dbReference type="RefSeq" id="WP_380517071.1">
    <property type="nucleotide sequence ID" value="NZ_JBHEZX010000021.1"/>
</dbReference>
<keyword evidence="2" id="KW-1133">Transmembrane helix</keyword>
<dbReference type="Proteomes" id="UP001592582">
    <property type="component" value="Unassembled WGS sequence"/>
</dbReference>
<evidence type="ECO:0000256" key="2">
    <source>
        <dbReference type="SAM" id="Phobius"/>
    </source>
</evidence>
<keyword evidence="2" id="KW-0472">Membrane</keyword>
<feature type="region of interest" description="Disordered" evidence="1">
    <location>
        <begin position="1"/>
        <end position="27"/>
    </location>
</feature>
<feature type="transmembrane region" description="Helical" evidence="2">
    <location>
        <begin position="70"/>
        <end position="90"/>
    </location>
</feature>
<evidence type="ECO:0000313" key="3">
    <source>
        <dbReference type="EMBL" id="MFC1414092.1"/>
    </source>
</evidence>
<keyword evidence="4" id="KW-1185">Reference proteome</keyword>
<dbReference type="Pfam" id="PF19621">
    <property type="entry name" value="DUF6126"/>
    <property type="match status" value="1"/>
</dbReference>
<comment type="caution">
    <text evidence="3">The sequence shown here is derived from an EMBL/GenBank/DDBJ whole genome shotgun (WGS) entry which is preliminary data.</text>
</comment>
<name>A0ABV6VK32_9ACTN</name>
<organism evidence="3 4">
    <name type="scientific">Streptacidiphilus alkalitolerans</name>
    <dbReference type="NCBI Taxonomy" id="3342712"/>
    <lineage>
        <taxon>Bacteria</taxon>
        <taxon>Bacillati</taxon>
        <taxon>Actinomycetota</taxon>
        <taxon>Actinomycetes</taxon>
        <taxon>Kitasatosporales</taxon>
        <taxon>Streptomycetaceae</taxon>
        <taxon>Streptacidiphilus</taxon>
    </lineage>
</organism>
<evidence type="ECO:0000313" key="4">
    <source>
        <dbReference type="Proteomes" id="UP001592582"/>
    </source>
</evidence>
<dbReference type="InterPro" id="IPR046129">
    <property type="entry name" value="DUF6126"/>
</dbReference>
<gene>
    <name evidence="3" type="ORF">ACEZDG_33005</name>
</gene>
<evidence type="ECO:0000256" key="1">
    <source>
        <dbReference type="SAM" id="MobiDB-lite"/>
    </source>
</evidence>
<keyword evidence="2" id="KW-0812">Transmembrane</keyword>
<reference evidence="3 4" key="1">
    <citation type="submission" date="2024-09" db="EMBL/GenBank/DDBJ databases">
        <authorList>
            <person name="Lee S.D."/>
        </authorList>
    </citation>
    <scope>NUCLEOTIDE SEQUENCE [LARGE SCALE GENOMIC DNA]</scope>
    <source>
        <strain evidence="3 4">N1-1</strain>
    </source>
</reference>
<protein>
    <submittedName>
        <fullName evidence="3">DUF6126 family protein</fullName>
    </submittedName>
</protein>
<proteinExistence type="predicted"/>